<keyword evidence="2" id="KW-1185">Reference proteome</keyword>
<name>A0A8X6Q2W9_NEPPI</name>
<organism evidence="1 2">
    <name type="scientific">Nephila pilipes</name>
    <name type="common">Giant wood spider</name>
    <name type="synonym">Nephila maculata</name>
    <dbReference type="NCBI Taxonomy" id="299642"/>
    <lineage>
        <taxon>Eukaryota</taxon>
        <taxon>Metazoa</taxon>
        <taxon>Ecdysozoa</taxon>
        <taxon>Arthropoda</taxon>
        <taxon>Chelicerata</taxon>
        <taxon>Arachnida</taxon>
        <taxon>Araneae</taxon>
        <taxon>Araneomorphae</taxon>
        <taxon>Entelegynae</taxon>
        <taxon>Araneoidea</taxon>
        <taxon>Nephilidae</taxon>
        <taxon>Nephila</taxon>
    </lineage>
</organism>
<protein>
    <submittedName>
        <fullName evidence="1">Uncharacterized protein</fullName>
    </submittedName>
</protein>
<dbReference type="Proteomes" id="UP000887013">
    <property type="component" value="Unassembled WGS sequence"/>
</dbReference>
<accession>A0A8X6Q2W9</accession>
<sequence>MKLLNNNLTSSVASYNDHSLRSLDLPFGLTIHMFILSIYQEMFFHFARCGRAYEELCGDDLSIEEAVRVEIVEWTPLSIGFLMVVI</sequence>
<evidence type="ECO:0000313" key="2">
    <source>
        <dbReference type="Proteomes" id="UP000887013"/>
    </source>
</evidence>
<proteinExistence type="predicted"/>
<evidence type="ECO:0000313" key="1">
    <source>
        <dbReference type="EMBL" id="GFT96309.1"/>
    </source>
</evidence>
<dbReference type="EMBL" id="BMAW01026240">
    <property type="protein sequence ID" value="GFT96309.1"/>
    <property type="molecule type" value="Genomic_DNA"/>
</dbReference>
<dbReference type="AlphaFoldDB" id="A0A8X6Q2W9"/>
<reference evidence="1" key="1">
    <citation type="submission" date="2020-08" db="EMBL/GenBank/DDBJ databases">
        <title>Multicomponent nature underlies the extraordinary mechanical properties of spider dragline silk.</title>
        <authorList>
            <person name="Kono N."/>
            <person name="Nakamura H."/>
            <person name="Mori M."/>
            <person name="Yoshida Y."/>
            <person name="Ohtoshi R."/>
            <person name="Malay A.D."/>
            <person name="Moran D.A.P."/>
            <person name="Tomita M."/>
            <person name="Numata K."/>
            <person name="Arakawa K."/>
        </authorList>
    </citation>
    <scope>NUCLEOTIDE SEQUENCE</scope>
</reference>
<comment type="caution">
    <text evidence="1">The sequence shown here is derived from an EMBL/GenBank/DDBJ whole genome shotgun (WGS) entry which is preliminary data.</text>
</comment>
<gene>
    <name evidence="1" type="ORF">NPIL_472561</name>
</gene>